<reference evidence="3" key="1">
    <citation type="submission" date="2021-09" db="EMBL/GenBank/DDBJ databases">
        <authorList>
            <consortium name="AG Swart"/>
            <person name="Singh M."/>
            <person name="Singh A."/>
            <person name="Seah K."/>
            <person name="Emmerich C."/>
        </authorList>
    </citation>
    <scope>NUCLEOTIDE SEQUENCE</scope>
    <source>
        <strain evidence="3">ATCC30299</strain>
    </source>
</reference>
<dbReference type="AlphaFoldDB" id="A0AAU9JDL4"/>
<evidence type="ECO:0000313" key="3">
    <source>
        <dbReference type="EMBL" id="CAG9323853.1"/>
    </source>
</evidence>
<proteinExistence type="predicted"/>
<dbReference type="Proteomes" id="UP001162131">
    <property type="component" value="Unassembled WGS sequence"/>
</dbReference>
<comment type="caution">
    <text evidence="3">The sequence shown here is derived from an EMBL/GenBank/DDBJ whole genome shotgun (WGS) entry which is preliminary data.</text>
</comment>
<organism evidence="3 4">
    <name type="scientific">Blepharisma stoltei</name>
    <dbReference type="NCBI Taxonomy" id="1481888"/>
    <lineage>
        <taxon>Eukaryota</taxon>
        <taxon>Sar</taxon>
        <taxon>Alveolata</taxon>
        <taxon>Ciliophora</taxon>
        <taxon>Postciliodesmatophora</taxon>
        <taxon>Heterotrichea</taxon>
        <taxon>Heterotrichida</taxon>
        <taxon>Blepharismidae</taxon>
        <taxon>Blepharisma</taxon>
    </lineage>
</organism>
<accession>A0AAU9JDL4</accession>
<evidence type="ECO:0008006" key="5">
    <source>
        <dbReference type="Google" id="ProtNLM"/>
    </source>
</evidence>
<evidence type="ECO:0000256" key="1">
    <source>
        <dbReference type="SAM" id="Phobius"/>
    </source>
</evidence>
<protein>
    <recommendedName>
        <fullName evidence="5">Transmembrane protein</fullName>
    </recommendedName>
</protein>
<gene>
    <name evidence="3" type="ORF">BSTOLATCC_MIC34889</name>
</gene>
<keyword evidence="1" id="KW-1133">Transmembrane helix</keyword>
<feature type="chain" id="PRO_5043459894" description="Transmembrane protein" evidence="2">
    <location>
        <begin position="24"/>
        <end position="205"/>
    </location>
</feature>
<keyword evidence="1" id="KW-0812">Transmembrane</keyword>
<evidence type="ECO:0000313" key="4">
    <source>
        <dbReference type="Proteomes" id="UP001162131"/>
    </source>
</evidence>
<name>A0AAU9JDL4_9CILI</name>
<evidence type="ECO:0000256" key="2">
    <source>
        <dbReference type="SAM" id="SignalP"/>
    </source>
</evidence>
<keyword evidence="1" id="KW-0472">Membrane</keyword>
<keyword evidence="2" id="KW-0732">Signal</keyword>
<keyword evidence="4" id="KW-1185">Reference proteome</keyword>
<sequence>MAYPIWVINKMKLFFLFIAIISACEFSCYSQCATTSCIQNCGCDSSIFSGFKFTHNSIKFSFKAFNNQDFQFIENIGCNLNKAGLCKQNFLEDSMYDCLISAGCQKMINQENELNMDDTECIDICTLSCKGKLRDQLDKCLDACLKSSCSGLPSSEIGKLSGSFVFEYARFIVLASISVVGCGIYFLTSKGKVEKNKEELYQRLI</sequence>
<feature type="transmembrane region" description="Helical" evidence="1">
    <location>
        <begin position="168"/>
        <end position="187"/>
    </location>
</feature>
<feature type="signal peptide" evidence="2">
    <location>
        <begin position="1"/>
        <end position="23"/>
    </location>
</feature>
<dbReference type="EMBL" id="CAJZBQ010000035">
    <property type="protein sequence ID" value="CAG9323853.1"/>
    <property type="molecule type" value="Genomic_DNA"/>
</dbReference>